<comment type="subcellular location">
    <subcellularLocation>
        <location evidence="1">Cytoplasm</location>
    </subcellularLocation>
</comment>
<protein>
    <recommendedName>
        <fullName evidence="3">Regulatory protein RecX</fullName>
    </recommendedName>
</protein>
<dbReference type="PANTHER" id="PTHR33602">
    <property type="entry name" value="REGULATORY PROTEIN RECX FAMILY PROTEIN"/>
    <property type="match status" value="1"/>
</dbReference>
<accession>A0A1T4ND06</accession>
<sequence length="167" mass="20335">MDKDKIYKQLCSYCNRAERCPMDVIQWLRKKEIEGSDATPFIEKLQEEGLIDENRFIRAFASDKLRFSHWGYYKIRMELLMRNLPEHRVEQITQQVMEDEGEEEILRQLLEKKIRLRLQELEKTEKDFEEEIWKVFDYFANKGFRKRRVIELGKSILKEIEGELRGK</sequence>
<dbReference type="Gene3D" id="1.10.10.10">
    <property type="entry name" value="Winged helix-like DNA-binding domain superfamily/Winged helix DNA-binding domain"/>
    <property type="match status" value="1"/>
</dbReference>
<dbReference type="OrthoDB" id="1523826at2"/>
<evidence type="ECO:0000313" key="7">
    <source>
        <dbReference type="Proteomes" id="UP000190121"/>
    </source>
</evidence>
<keyword evidence="7" id="KW-1185">Reference proteome</keyword>
<dbReference type="RefSeq" id="WP_078736994.1">
    <property type="nucleotide sequence ID" value="NZ_FUXE01000010.1"/>
</dbReference>
<keyword evidence="4" id="KW-0963">Cytoplasm</keyword>
<feature type="domain" description="RecX second three-helical" evidence="5">
    <location>
        <begin position="52"/>
        <end position="90"/>
    </location>
</feature>
<proteinExistence type="inferred from homology"/>
<dbReference type="PANTHER" id="PTHR33602:SF1">
    <property type="entry name" value="REGULATORY PROTEIN RECX FAMILY PROTEIN"/>
    <property type="match status" value="1"/>
</dbReference>
<dbReference type="Proteomes" id="UP000190121">
    <property type="component" value="Unassembled WGS sequence"/>
</dbReference>
<dbReference type="InterPro" id="IPR003783">
    <property type="entry name" value="Regulatory_RecX"/>
</dbReference>
<evidence type="ECO:0000259" key="5">
    <source>
        <dbReference type="Pfam" id="PF02631"/>
    </source>
</evidence>
<dbReference type="InterPro" id="IPR053924">
    <property type="entry name" value="RecX_HTH_2nd"/>
</dbReference>
<dbReference type="AlphaFoldDB" id="A0A1T4ND06"/>
<dbReference type="Pfam" id="PF02631">
    <property type="entry name" value="RecX_HTH2"/>
    <property type="match status" value="1"/>
</dbReference>
<comment type="similarity">
    <text evidence="2">Belongs to the RecX family.</text>
</comment>
<evidence type="ECO:0000256" key="4">
    <source>
        <dbReference type="ARBA" id="ARBA00022490"/>
    </source>
</evidence>
<organism evidence="6 7">
    <name type="scientific">Porphyromonas circumdentaria</name>
    <dbReference type="NCBI Taxonomy" id="29524"/>
    <lineage>
        <taxon>Bacteria</taxon>
        <taxon>Pseudomonadati</taxon>
        <taxon>Bacteroidota</taxon>
        <taxon>Bacteroidia</taxon>
        <taxon>Bacteroidales</taxon>
        <taxon>Porphyromonadaceae</taxon>
        <taxon>Porphyromonas</taxon>
    </lineage>
</organism>
<evidence type="ECO:0000256" key="2">
    <source>
        <dbReference type="ARBA" id="ARBA00009695"/>
    </source>
</evidence>
<dbReference type="EMBL" id="FUXE01000010">
    <property type="protein sequence ID" value="SJZ77160.1"/>
    <property type="molecule type" value="Genomic_DNA"/>
</dbReference>
<evidence type="ECO:0000256" key="3">
    <source>
        <dbReference type="ARBA" id="ARBA00018111"/>
    </source>
</evidence>
<dbReference type="InterPro" id="IPR036388">
    <property type="entry name" value="WH-like_DNA-bd_sf"/>
</dbReference>
<reference evidence="7" key="1">
    <citation type="submission" date="2017-02" db="EMBL/GenBank/DDBJ databases">
        <authorList>
            <person name="Varghese N."/>
            <person name="Submissions S."/>
        </authorList>
    </citation>
    <scope>NUCLEOTIDE SEQUENCE [LARGE SCALE GENOMIC DNA]</scope>
    <source>
        <strain evidence="7">ATCC 51356</strain>
    </source>
</reference>
<name>A0A1T4ND06_9PORP</name>
<evidence type="ECO:0000313" key="6">
    <source>
        <dbReference type="EMBL" id="SJZ77160.1"/>
    </source>
</evidence>
<dbReference type="GO" id="GO:0005737">
    <property type="term" value="C:cytoplasm"/>
    <property type="evidence" value="ECO:0007669"/>
    <property type="project" value="UniProtKB-SubCell"/>
</dbReference>
<dbReference type="STRING" id="29524.SAMN02745171_01074"/>
<dbReference type="GO" id="GO:0006282">
    <property type="term" value="P:regulation of DNA repair"/>
    <property type="evidence" value="ECO:0007669"/>
    <property type="project" value="InterPro"/>
</dbReference>
<gene>
    <name evidence="6" type="ORF">SAMN02745171_01074</name>
</gene>
<evidence type="ECO:0000256" key="1">
    <source>
        <dbReference type="ARBA" id="ARBA00004496"/>
    </source>
</evidence>